<evidence type="ECO:0000313" key="2">
    <source>
        <dbReference type="Proteomes" id="UP000008909"/>
    </source>
</evidence>
<sequence length="389" mass="43513">MDDRSLHAGLRRRLVYGNSESVNDHKTELPNSVKLTNERPDPAVAQFRYPTPMPLPLGRKREVLPSCPSLDRNSRDAEVGFERRTFRSVQSEWVLAHAQSPISQFCSRLRIYYDIPGKQLDLCLPSNEGDKYASLCVIVRKELSEEACRLAYKACDQASATYGEELPSGMGIVSDVTVLDDLAKGDGCPIRQRAIDTPCPFSARPQVQRRKHDILELVRPIRQPPGRNCKQQCTLRDARGDLIADQEKKLTIWRVQPSSVHPSERGADTLLGGLTVRSADSKNYKGVWQESRQGGLSRGIRGEKRTRLCEKRKGLCGKTCGIFVVNAEAISVVGFSGGIQLSRKKKEPKIGTIIVLGRTLALFLVAMINVPERNECKFKHQLPDEMGHR</sequence>
<name>G7YX08_CLOSI</name>
<dbReference type="EMBL" id="DF144789">
    <property type="protein sequence ID" value="GAA57488.1"/>
    <property type="molecule type" value="Genomic_DNA"/>
</dbReference>
<keyword evidence="2" id="KW-1185">Reference proteome</keyword>
<dbReference type="Proteomes" id="UP000008909">
    <property type="component" value="Unassembled WGS sequence"/>
</dbReference>
<reference evidence="1" key="1">
    <citation type="journal article" date="2011" name="Genome Biol.">
        <title>The draft genome of the carcinogenic human liver fluke Clonorchis sinensis.</title>
        <authorList>
            <person name="Wang X."/>
            <person name="Chen W."/>
            <person name="Huang Y."/>
            <person name="Sun J."/>
            <person name="Men J."/>
            <person name="Liu H."/>
            <person name="Luo F."/>
            <person name="Guo L."/>
            <person name="Lv X."/>
            <person name="Deng C."/>
            <person name="Zhou C."/>
            <person name="Fan Y."/>
            <person name="Li X."/>
            <person name="Huang L."/>
            <person name="Hu Y."/>
            <person name="Liang C."/>
            <person name="Hu X."/>
            <person name="Xu J."/>
            <person name="Yu X."/>
        </authorList>
    </citation>
    <scope>NUCLEOTIDE SEQUENCE [LARGE SCALE GENOMIC DNA]</scope>
    <source>
        <strain evidence="1">Henan</strain>
    </source>
</reference>
<organism evidence="1 2">
    <name type="scientific">Clonorchis sinensis</name>
    <name type="common">Chinese liver fluke</name>
    <dbReference type="NCBI Taxonomy" id="79923"/>
    <lineage>
        <taxon>Eukaryota</taxon>
        <taxon>Metazoa</taxon>
        <taxon>Spiralia</taxon>
        <taxon>Lophotrochozoa</taxon>
        <taxon>Platyhelminthes</taxon>
        <taxon>Trematoda</taxon>
        <taxon>Digenea</taxon>
        <taxon>Opisthorchiida</taxon>
        <taxon>Opisthorchiata</taxon>
        <taxon>Opisthorchiidae</taxon>
        <taxon>Clonorchis</taxon>
    </lineage>
</organism>
<protein>
    <submittedName>
        <fullName evidence="1">Uncharacterized protein</fullName>
    </submittedName>
</protein>
<evidence type="ECO:0000313" key="1">
    <source>
        <dbReference type="EMBL" id="GAA57488.1"/>
    </source>
</evidence>
<dbReference type="AlphaFoldDB" id="G7YX08"/>
<accession>G7YX08</accession>
<reference key="2">
    <citation type="submission" date="2011-10" db="EMBL/GenBank/DDBJ databases">
        <title>The genome and transcriptome sequence of Clonorchis sinensis provide insights into the carcinogenic liver fluke.</title>
        <authorList>
            <person name="Wang X."/>
            <person name="Huang Y."/>
            <person name="Chen W."/>
            <person name="Liu H."/>
            <person name="Guo L."/>
            <person name="Chen Y."/>
            <person name="Luo F."/>
            <person name="Zhou W."/>
            <person name="Sun J."/>
            <person name="Mao Q."/>
            <person name="Liang P."/>
            <person name="Zhou C."/>
            <person name="Tian Y."/>
            <person name="Men J."/>
            <person name="Lv X."/>
            <person name="Huang L."/>
            <person name="Zhou J."/>
            <person name="Hu Y."/>
            <person name="Li R."/>
            <person name="Zhang F."/>
            <person name="Lei H."/>
            <person name="Li X."/>
            <person name="Hu X."/>
            <person name="Liang C."/>
            <person name="Xu J."/>
            <person name="Wu Z."/>
            <person name="Yu X."/>
        </authorList>
    </citation>
    <scope>NUCLEOTIDE SEQUENCE</scope>
    <source>
        <strain>Henan</strain>
    </source>
</reference>
<proteinExistence type="predicted"/>
<gene>
    <name evidence="1" type="ORF">CLF_112800</name>
</gene>